<dbReference type="AlphaFoldDB" id="A0A8T8S9G3"/>
<organism evidence="1 2">
    <name type="scientific">Tilletia caries</name>
    <name type="common">wheat bunt fungus</name>
    <dbReference type="NCBI Taxonomy" id="13290"/>
    <lineage>
        <taxon>Eukaryota</taxon>
        <taxon>Fungi</taxon>
        <taxon>Dikarya</taxon>
        <taxon>Basidiomycota</taxon>
        <taxon>Ustilaginomycotina</taxon>
        <taxon>Exobasidiomycetes</taxon>
        <taxon>Tilletiales</taxon>
        <taxon>Tilletiaceae</taxon>
        <taxon>Tilletia</taxon>
    </lineage>
</organism>
<dbReference type="EMBL" id="LWDD02004240">
    <property type="protein sequence ID" value="KAE8235541.1"/>
    <property type="molecule type" value="Genomic_DNA"/>
</dbReference>
<dbReference type="Proteomes" id="UP000077671">
    <property type="component" value="Unassembled WGS sequence"/>
</dbReference>
<accession>A0A8T8S9G3</accession>
<reference evidence="1" key="1">
    <citation type="submission" date="2016-04" db="EMBL/GenBank/DDBJ databases">
        <authorList>
            <person name="Nguyen H.D."/>
            <person name="Kesanakurti P."/>
            <person name="Cullis J."/>
            <person name="Levesque C.A."/>
            <person name="Hambleton S."/>
        </authorList>
    </citation>
    <scope>NUCLEOTIDE SEQUENCE</scope>
    <source>
        <strain evidence="1">DAOMC 238032</strain>
    </source>
</reference>
<evidence type="ECO:0000313" key="2">
    <source>
        <dbReference type="Proteomes" id="UP000077671"/>
    </source>
</evidence>
<name>A0A8T8S9G3_9BASI</name>
<protein>
    <submittedName>
        <fullName evidence="1">Uncharacterized protein</fullName>
    </submittedName>
</protein>
<sequence length="67" mass="7404">MSTATDAPLEALQKAYIELSLRSQVLKFGGPFTLKSGRLVMVLVERRVLIDFSKDSTSSLVTTLFLL</sequence>
<comment type="caution">
    <text evidence="1">The sequence shown here is derived from an EMBL/GenBank/DDBJ whole genome shotgun (WGS) entry which is preliminary data.</text>
</comment>
<gene>
    <name evidence="1" type="ORF">A4X03_0g9743</name>
</gene>
<evidence type="ECO:0000313" key="1">
    <source>
        <dbReference type="EMBL" id="KAE8235541.1"/>
    </source>
</evidence>
<reference evidence="1" key="2">
    <citation type="journal article" date="2019" name="IMA Fungus">
        <title>Genome sequencing and comparison of five Tilletia species to identify candidate genes for the detection of regulated species infecting wheat.</title>
        <authorList>
            <person name="Nguyen H.D.T."/>
            <person name="Sultana T."/>
            <person name="Kesanakurti P."/>
            <person name="Hambleton S."/>
        </authorList>
    </citation>
    <scope>NUCLEOTIDE SEQUENCE</scope>
    <source>
        <strain evidence="1">DAOMC 238032</strain>
    </source>
</reference>
<proteinExistence type="predicted"/>